<gene>
    <name evidence="3" type="ORF">SAMN05192551_103208</name>
</gene>
<evidence type="ECO:0000313" key="4">
    <source>
        <dbReference type="Proteomes" id="UP000199287"/>
    </source>
</evidence>
<dbReference type="Proteomes" id="UP000199287">
    <property type="component" value="Unassembled WGS sequence"/>
</dbReference>
<name>A0A1I3DA49_9FIRM</name>
<dbReference type="AlphaFoldDB" id="A0A1I3DA49"/>
<reference evidence="4" key="1">
    <citation type="submission" date="2016-10" db="EMBL/GenBank/DDBJ databases">
        <authorList>
            <person name="Varghese N."/>
            <person name="Submissions S."/>
        </authorList>
    </citation>
    <scope>NUCLEOTIDE SEQUENCE [LARGE SCALE GENOMIC DNA]</scope>
    <source>
        <strain evidence="4">Z-7934</strain>
    </source>
</reference>
<organism evidence="3 4">
    <name type="scientific">Tindallia magadiensis</name>
    <dbReference type="NCBI Taxonomy" id="69895"/>
    <lineage>
        <taxon>Bacteria</taxon>
        <taxon>Bacillati</taxon>
        <taxon>Bacillota</taxon>
        <taxon>Clostridia</taxon>
        <taxon>Peptostreptococcales</taxon>
        <taxon>Tindalliaceae</taxon>
        <taxon>Tindallia</taxon>
    </lineage>
</organism>
<proteinExistence type="predicted"/>
<accession>A0A1I3DA49</accession>
<evidence type="ECO:0000256" key="2">
    <source>
        <dbReference type="SAM" id="Coils"/>
    </source>
</evidence>
<keyword evidence="1" id="KW-0560">Oxidoreductase</keyword>
<dbReference type="InterPro" id="IPR015417">
    <property type="entry name" value="Gly_reductase_pB_sua/b"/>
</dbReference>
<dbReference type="EMBL" id="FOQA01000003">
    <property type="protein sequence ID" value="SFH83391.1"/>
    <property type="molecule type" value="Genomic_DNA"/>
</dbReference>
<keyword evidence="4" id="KW-1185">Reference proteome</keyword>
<dbReference type="GO" id="GO:0050485">
    <property type="term" value="F:oxidoreductase activity, acting on X-H and Y-H to form an X-Y bond, with a disulfide as acceptor"/>
    <property type="evidence" value="ECO:0007669"/>
    <property type="project" value="InterPro"/>
</dbReference>
<dbReference type="OrthoDB" id="5808629at2"/>
<keyword evidence="2" id="KW-0175">Coiled coil</keyword>
<protein>
    <submittedName>
        <fullName evidence="3">Glycine/sarcosine/betaine reductase component B subunits</fullName>
    </submittedName>
</protein>
<evidence type="ECO:0000313" key="3">
    <source>
        <dbReference type="EMBL" id="SFH83391.1"/>
    </source>
</evidence>
<sequence length="422" mass="47638">MGMGPSTKETTLHHFQEPMIQLLLKEKDICFTGVIVQGTPEVVSNKKFVADRTADWLHALGVEGAIVSIDSWGNSHIDFTSVLQAVNRKKIPQVGLSFMGNQADPVVEIPRSVTVIDLNKTSEGIESTILGQNTTTFEDARKAIKLLKNKMKKQRRDKQEKNHEEIKNSVNKEIEKAFLQHYYYGIKKIEKAEETRFDQETLWLNCSEFQREERKTTWVEGVRLTIVDPKRKNRKINTILDVMPIAYKEEGALGTGKTKIWEGVKLLLTASDSKGIQPANIGSSEGILSEKMITDRFGTPKETDWLLHLDVTIKAGCAQQREAIYEAHQIAEDLINPLRQLLKEQPLLKASKKEDLSHYYDPARPKVALVKIVSGLGCMYDTAVFPDQPGGCRGAKNMMSLMNMPIWMTPLIYLDGNVHNFS</sequence>
<dbReference type="Pfam" id="PF09338">
    <property type="entry name" value="Gly_reductase"/>
    <property type="match status" value="1"/>
</dbReference>
<evidence type="ECO:0000256" key="1">
    <source>
        <dbReference type="ARBA" id="ARBA00023002"/>
    </source>
</evidence>
<feature type="coiled-coil region" evidence="2">
    <location>
        <begin position="137"/>
        <end position="176"/>
    </location>
</feature>
<dbReference type="STRING" id="69895.SAMN05192551_103208"/>
<dbReference type="RefSeq" id="WP_093371234.1">
    <property type="nucleotide sequence ID" value="NZ_FOQA01000003.1"/>
</dbReference>